<dbReference type="Proteomes" id="UP000663823">
    <property type="component" value="Unassembled WGS sequence"/>
</dbReference>
<accession>A0A818HGA8</accession>
<proteinExistence type="predicted"/>
<name>A0A818HGA8_9BILA</name>
<evidence type="ECO:0000256" key="1">
    <source>
        <dbReference type="SAM" id="Coils"/>
    </source>
</evidence>
<organism evidence="2 3">
    <name type="scientific">Rotaria sordida</name>
    <dbReference type="NCBI Taxonomy" id="392033"/>
    <lineage>
        <taxon>Eukaryota</taxon>
        <taxon>Metazoa</taxon>
        <taxon>Spiralia</taxon>
        <taxon>Gnathifera</taxon>
        <taxon>Rotifera</taxon>
        <taxon>Eurotatoria</taxon>
        <taxon>Bdelloidea</taxon>
        <taxon>Philodinida</taxon>
        <taxon>Philodinidae</taxon>
        <taxon>Rotaria</taxon>
    </lineage>
</organism>
<evidence type="ECO:0000313" key="3">
    <source>
        <dbReference type="Proteomes" id="UP000663823"/>
    </source>
</evidence>
<comment type="caution">
    <text evidence="2">The sequence shown here is derived from an EMBL/GenBank/DDBJ whole genome shotgun (WGS) entry which is preliminary data.</text>
</comment>
<dbReference type="EMBL" id="CAJOAX010000097">
    <property type="protein sequence ID" value="CAF3508170.1"/>
    <property type="molecule type" value="Genomic_DNA"/>
</dbReference>
<gene>
    <name evidence="2" type="ORF">OTI717_LOCUS2103</name>
</gene>
<sequence length="178" mass="21535">MMGDLKCAGILLHAHRNKYEYPKEKLIVMVHWTFLIMNFKIVKNNEYNNIMDEIKSEKKSTDIHDLPPDLLISLETIDWVKSETNSIDIDYFRENFLIHTKQYFDNENFFIEFKTDENIQLHLQLPVNEFVNEDNGSLIDPTEFVIRIENEIYELTRRKKQMDKNKEKELEQQQKKQY</sequence>
<protein>
    <submittedName>
        <fullName evidence="2">Uncharacterized protein</fullName>
    </submittedName>
</protein>
<evidence type="ECO:0000313" key="2">
    <source>
        <dbReference type="EMBL" id="CAF3508170.1"/>
    </source>
</evidence>
<reference evidence="2" key="1">
    <citation type="submission" date="2021-02" db="EMBL/GenBank/DDBJ databases">
        <authorList>
            <person name="Nowell W R."/>
        </authorList>
    </citation>
    <scope>NUCLEOTIDE SEQUENCE</scope>
</reference>
<dbReference type="AlphaFoldDB" id="A0A818HGA8"/>
<keyword evidence="1" id="KW-0175">Coiled coil</keyword>
<dbReference type="Gene3D" id="3.40.1000.30">
    <property type="match status" value="1"/>
</dbReference>
<feature type="coiled-coil region" evidence="1">
    <location>
        <begin position="145"/>
        <end position="173"/>
    </location>
</feature>